<dbReference type="FunFam" id="2.40.10.10:FF:000004">
    <property type="entry name" value="Tryptase gamma 1"/>
    <property type="match status" value="1"/>
</dbReference>
<keyword evidence="11" id="KW-1185">Reference proteome</keyword>
<dbReference type="GO" id="GO:0004252">
    <property type="term" value="F:serine-type endopeptidase activity"/>
    <property type="evidence" value="ECO:0007669"/>
    <property type="project" value="InterPro"/>
</dbReference>
<dbReference type="InterPro" id="IPR050430">
    <property type="entry name" value="Peptidase_S1"/>
</dbReference>
<dbReference type="SUPFAM" id="SSF69322">
    <property type="entry name" value="Tricorn protease domain 2"/>
    <property type="match status" value="1"/>
</dbReference>
<dbReference type="SUPFAM" id="SSF50494">
    <property type="entry name" value="Trypsin-like serine proteases"/>
    <property type="match status" value="4"/>
</dbReference>
<keyword evidence="2 6" id="KW-0645">Protease</keyword>
<dbReference type="InterPro" id="IPR043504">
    <property type="entry name" value="Peptidase_S1_PA_chymotrypsin"/>
</dbReference>
<dbReference type="InterPro" id="IPR033116">
    <property type="entry name" value="TRYPSIN_SER"/>
</dbReference>
<dbReference type="FunFam" id="2.40.10.10:FF:000166">
    <property type="entry name" value="Trypsin"/>
    <property type="match status" value="1"/>
</dbReference>
<keyword evidence="8" id="KW-0732">Signal</keyword>
<evidence type="ECO:0000256" key="8">
    <source>
        <dbReference type="SAM" id="SignalP"/>
    </source>
</evidence>
<keyword evidence="5" id="KW-1015">Disulfide bond</keyword>
<keyword evidence="4 6" id="KW-0720">Serine protease</keyword>
<dbReference type="InterPro" id="IPR056164">
    <property type="entry name" value="Beta-prop_ELP1_1st"/>
</dbReference>
<sequence length="2164" mass="238495">MVAKSLSLPYFLCFCFVPSWQLSPRIYGGSPASEGQFPWQAALYIPKADQMHFCGGAVISEQWVLTSAGCLDGAQFRIRVLLGTLSSGGDDPNQIEQHATYWVLHEEWDPWAYDNDVGAVQLPTSLDFNDYVQPIALSADFIPGGMDAVISGWGDTLGRLSFSPTAKLRYATVSTYDNSACENSIVTDRMLCTNAALCSGDGGGALVLHDNSTSSFVHIGPRIINGDKAAKGQFPWQVAIFVAQSGVTNLCGGALIDSGWILTAGHCVQGATSFTITLGSTTLTGTDPDRVVLTATEYIQHENYSSLSLANDIALIPLQQTVTINDNIQPIALPSSPLDDGSTVTVSGWGLTSDGGDGASNDLNYVDLVTIPDNDCREVFGSIGDGVVCAQGQGDVVHSTCEGDSGGPLVADASGDPVLVGVVSFGHSDGCESGKPAGFARTYYYRDWIEGKTGPEGSYPPEKMNLLAFFLLCVTQIWAFPLDEKITPFNATSGRIINGSPASKGQFPWQAAVIFTTSSGQSFCGGSIISNQWILTAAHCARGATSFTIYLGTNTLTPDSGSTTVTTTRAVIHPSYNPSTLANDVALIQLTSPITFNTYVQPITLASSTLGSGVSVTVSGWGKTSDSASGVTNTLNYVTLSSITNTQCSNYYGSLGSGVVCATGASKSTCNGDSGGPLVTGSGSNAVHVGVVSFVSSRGCESGYPSGYSRTAYYRDWIRTTTAYLSEELCSIFSVIQLTYLFMRTAKRPWTDWHGWNSTIILDFGATSVKTHLCTILTSKTTMFHLALLVLCAASALALPAELPLLPGAPPATTSMRYAPFREISGRIISGSAASKGQFPWQAALYLTVSGGTSFCGGALISSNWILTAAHCTQGVSGITAYLGVVSLSDSSRVTAQASRVVAHPSYSSSTLANDIALIQLSTSVATSTNIRTISLSSSTLGTGASVTVSGWGRTSDSSSSISQTLNYVGLSTISNTVCANTYGSIIQSGIVCCTGSTIQSTCNGDSGGPLVTGSGTSAVHVGIVSFDVEVFTQTSDSLYFIHNNTLHKHEINNNKTTDLCPQNFEGASSVKFLAFENKICIVTQNNVCIFDPDGSVELQMYKFEQPIAAASWNLTEEIIAIVFENGDVATYNFDYENGQIFSQGQSSVNAKIPDTVYVGWGSKETQFRGSEGKLKKSEPVEAKPVDDARPTISWRGNGEMFVVNYWVDNKRAFVVFGTPCKALYRSEECPGLQQLIAWRPTGNMIATLAITDRESIVIFEKNGQKRFSFALDFGTVTVRDLKWSPCAQILTLHTETPATDSQNIHLLTASNYKWYIIDGQTLQLTDFSEAVIPPIMCSKKIINDSPINFVMLKNSDAAIIDSKNHLKIIDIDKAEFIATVNLEEVINDACQFPLTFHHFIFKKQIVYLAAENESGVVFYSINPQKSAAILINSTIDRLRHLIPLSRNEVVEGLKQVEVMVYMNDSSCPNSLRQTVKIVNDKIYNCQLTTNCHFYVNNQKLSDCVNSYTIFGEYLLYTTKENELHCLRLEEEYLEDSSIQNYRRNIEQGATIVAAIPDSPRIVLQLPRGNLETISCRLISIDILDCLLSNRNWEEAMRFIRLEKLNANLLFDLDSKRFLGQIERFIRGAKTVNELSRMCLEFEEVNVLNTLYKNWGKSEEHPDKISAIFEGMFKYFDKIDYAPYITTIMAINLNFFALRYALMYLQDLLRRSFDDPALKKNLIEAINTLKTYGCTQDDLYSESLLLYDLDLARFVASCCQLDPRVYEPQLNSLKNLSEVERRFKINVFCKKPQAAVAYLLRCADSSADEISSFIKSHNVSREAYESCPKNHRHHRTVSLAFGQDLSRRGCHREAGTIFRRAKLLEEALEEFKKCMHWREIINLMNELKVEEKVKLRMIGCMARALAGDRSTVKDAAILYEHYANDFEMAVNVLARNYFLEEAIHVATRHNQREMIAFEVLPMLHRQKTHFGEKLIELFDTYDQYRTRLAQVRQIKVDKFNRPYDDDDRDDLFSDAGSTITKSSRSSRRVTSRSSTASSRNRRKEEKKKQDLRQGGVYEDIALIRALHSTIKEFYGKGEEVRTWCLLALQETDISYQDVKKIHDYYWSVDGKIEEGLKEIWPPHFNAHRQTQDPKELADLENFEHLDVEYRTPPSGRNTWNLNLF</sequence>
<dbReference type="Pfam" id="PF23878">
    <property type="entry name" value="TPR_ELP1"/>
    <property type="match status" value="1"/>
</dbReference>
<dbReference type="Pfam" id="PF00089">
    <property type="entry name" value="Trypsin"/>
    <property type="match status" value="4"/>
</dbReference>
<evidence type="ECO:0000313" key="11">
    <source>
        <dbReference type="Proteomes" id="UP000719412"/>
    </source>
</evidence>
<evidence type="ECO:0000256" key="6">
    <source>
        <dbReference type="RuleBase" id="RU363034"/>
    </source>
</evidence>
<dbReference type="InterPro" id="IPR056166">
    <property type="entry name" value="TPR_ELP1"/>
</dbReference>
<dbReference type="InterPro" id="IPR018114">
    <property type="entry name" value="TRYPSIN_HIS"/>
</dbReference>
<dbReference type="Gene3D" id="2.40.10.10">
    <property type="entry name" value="Trypsin-like serine proteases"/>
    <property type="match status" value="6"/>
</dbReference>
<dbReference type="CDD" id="cd00190">
    <property type="entry name" value="Tryp_SPc"/>
    <property type="match status" value="4"/>
</dbReference>
<feature type="domain" description="Peptidase S1" evidence="9">
    <location>
        <begin position="223"/>
        <end position="454"/>
    </location>
</feature>
<dbReference type="PANTHER" id="PTHR24276">
    <property type="entry name" value="POLYSERASE-RELATED"/>
    <property type="match status" value="1"/>
</dbReference>
<dbReference type="GO" id="GO:0006508">
    <property type="term" value="P:proteolysis"/>
    <property type="evidence" value="ECO:0007669"/>
    <property type="project" value="UniProtKB-KW"/>
</dbReference>
<evidence type="ECO:0000256" key="2">
    <source>
        <dbReference type="ARBA" id="ARBA00022670"/>
    </source>
</evidence>
<dbReference type="InterPro" id="IPR056167">
    <property type="entry name" value="A-sol_ELP1"/>
</dbReference>
<feature type="domain" description="Peptidase S1" evidence="9">
    <location>
        <begin position="496"/>
        <end position="723"/>
    </location>
</feature>
<dbReference type="Pfam" id="PF04762">
    <property type="entry name" value="Beta-prop_ELP1_1st"/>
    <property type="match status" value="1"/>
</dbReference>
<dbReference type="UniPathway" id="UPA00988"/>
<proteinExistence type="inferred from homology"/>
<evidence type="ECO:0000256" key="1">
    <source>
        <dbReference type="ARBA" id="ARBA00007664"/>
    </source>
</evidence>
<evidence type="ECO:0000256" key="4">
    <source>
        <dbReference type="ARBA" id="ARBA00022825"/>
    </source>
</evidence>
<protein>
    <recommendedName>
        <fullName evidence="9">Peptidase S1 domain-containing protein</fullName>
    </recommendedName>
</protein>
<reference evidence="10" key="2">
    <citation type="submission" date="2021-08" db="EMBL/GenBank/DDBJ databases">
        <authorList>
            <person name="Eriksson T."/>
        </authorList>
    </citation>
    <scope>NUCLEOTIDE SEQUENCE</scope>
    <source>
        <strain evidence="10">Stoneville</strain>
        <tissue evidence="10">Whole head</tissue>
    </source>
</reference>
<feature type="compositionally biased region" description="Basic and acidic residues" evidence="7">
    <location>
        <begin position="2042"/>
        <end position="2051"/>
    </location>
</feature>
<evidence type="ECO:0000256" key="3">
    <source>
        <dbReference type="ARBA" id="ARBA00022801"/>
    </source>
</evidence>
<evidence type="ECO:0000259" key="9">
    <source>
        <dbReference type="PROSITE" id="PS50240"/>
    </source>
</evidence>
<dbReference type="PRINTS" id="PR00722">
    <property type="entry name" value="CHYMOTRYPSIN"/>
</dbReference>
<dbReference type="SMART" id="SM00020">
    <property type="entry name" value="Tryp_SPc"/>
    <property type="match status" value="4"/>
</dbReference>
<dbReference type="Pfam" id="PF23936">
    <property type="entry name" value="HB_ELP1"/>
    <property type="match status" value="1"/>
</dbReference>
<dbReference type="InterPro" id="IPR001314">
    <property type="entry name" value="Peptidase_S1A"/>
</dbReference>
<organism evidence="10 11">
    <name type="scientific">Tenebrio molitor</name>
    <name type="common">Yellow mealworm beetle</name>
    <dbReference type="NCBI Taxonomy" id="7067"/>
    <lineage>
        <taxon>Eukaryota</taxon>
        <taxon>Metazoa</taxon>
        <taxon>Ecdysozoa</taxon>
        <taxon>Arthropoda</taxon>
        <taxon>Hexapoda</taxon>
        <taxon>Insecta</taxon>
        <taxon>Pterygota</taxon>
        <taxon>Neoptera</taxon>
        <taxon>Endopterygota</taxon>
        <taxon>Coleoptera</taxon>
        <taxon>Polyphaga</taxon>
        <taxon>Cucujiformia</taxon>
        <taxon>Tenebrionidae</taxon>
        <taxon>Tenebrio</taxon>
    </lineage>
</organism>
<feature type="region of interest" description="Disordered" evidence="7">
    <location>
        <begin position="2010"/>
        <end position="2051"/>
    </location>
</feature>
<dbReference type="PROSITE" id="PS50240">
    <property type="entry name" value="TRYPSIN_DOM"/>
    <property type="match status" value="4"/>
</dbReference>
<feature type="domain" description="Peptidase S1" evidence="9">
    <location>
        <begin position="26"/>
        <end position="220"/>
    </location>
</feature>
<dbReference type="FunFam" id="2.40.10.10:FF:000034">
    <property type="entry name" value="Eupolytin"/>
    <property type="match status" value="1"/>
</dbReference>
<reference evidence="10" key="1">
    <citation type="journal article" date="2020" name="J Insects Food Feed">
        <title>The yellow mealworm (Tenebrio molitor) genome: a resource for the emerging insects as food and feed industry.</title>
        <authorList>
            <person name="Eriksson T."/>
            <person name="Andere A."/>
            <person name="Kelstrup H."/>
            <person name="Emery V."/>
            <person name="Picard C."/>
        </authorList>
    </citation>
    <scope>NUCLEOTIDE SEQUENCE</scope>
    <source>
        <strain evidence="10">Stoneville</strain>
        <tissue evidence="10">Whole head</tissue>
    </source>
</reference>
<dbReference type="PANTHER" id="PTHR24276:SF98">
    <property type="entry name" value="FI18310P1-RELATED"/>
    <property type="match status" value="1"/>
</dbReference>
<evidence type="ECO:0000256" key="5">
    <source>
        <dbReference type="ARBA" id="ARBA00023157"/>
    </source>
</evidence>
<dbReference type="EMBL" id="JABDTM020025046">
    <property type="protein sequence ID" value="KAH0813680.1"/>
    <property type="molecule type" value="Genomic_DNA"/>
</dbReference>
<evidence type="ECO:0000313" key="10">
    <source>
        <dbReference type="EMBL" id="KAH0813680.1"/>
    </source>
</evidence>
<dbReference type="FunFam" id="2.40.10.10:FF:000068">
    <property type="entry name" value="transmembrane protease serine 2"/>
    <property type="match status" value="1"/>
</dbReference>
<accession>A0A8J6LA18</accession>
<dbReference type="InterPro" id="IPR001254">
    <property type="entry name" value="Trypsin_dom"/>
</dbReference>
<name>A0A8J6LA18_TENMO</name>
<dbReference type="Pfam" id="PF23925">
    <property type="entry name" value="A-sol_ELP1"/>
    <property type="match status" value="1"/>
</dbReference>
<dbReference type="PROSITE" id="PS00134">
    <property type="entry name" value="TRYPSIN_HIS"/>
    <property type="match status" value="3"/>
</dbReference>
<feature type="domain" description="Peptidase S1" evidence="9">
    <location>
        <begin position="828"/>
        <end position="1047"/>
    </location>
</feature>
<gene>
    <name evidence="10" type="ORF">GEV33_009113</name>
</gene>
<dbReference type="Proteomes" id="UP000719412">
    <property type="component" value="Unassembled WGS sequence"/>
</dbReference>
<comment type="similarity">
    <text evidence="1">Belongs to the peptidase S1 family.</text>
</comment>
<feature type="chain" id="PRO_5035218113" description="Peptidase S1 domain-containing protein" evidence="8">
    <location>
        <begin position="22"/>
        <end position="2164"/>
    </location>
</feature>
<dbReference type="InterPro" id="IPR009003">
    <property type="entry name" value="Peptidase_S1_PA"/>
</dbReference>
<keyword evidence="3 6" id="KW-0378">Hydrolase</keyword>
<dbReference type="InterPro" id="IPR056169">
    <property type="entry name" value="HB_ELP1"/>
</dbReference>
<evidence type="ECO:0000256" key="7">
    <source>
        <dbReference type="SAM" id="MobiDB-lite"/>
    </source>
</evidence>
<feature type="signal peptide" evidence="8">
    <location>
        <begin position="1"/>
        <end position="21"/>
    </location>
</feature>
<comment type="caution">
    <text evidence="10">The sequence shown here is derived from an EMBL/GenBank/DDBJ whole genome shotgun (WGS) entry which is preliminary data.</text>
</comment>
<dbReference type="PROSITE" id="PS00135">
    <property type="entry name" value="TRYPSIN_SER"/>
    <property type="match status" value="3"/>
</dbReference>